<name>A0A645F7A2_9ZZZZ</name>
<comment type="caution">
    <text evidence="1">The sequence shown here is derived from an EMBL/GenBank/DDBJ whole genome shotgun (WGS) entry which is preliminary data.</text>
</comment>
<organism evidence="1">
    <name type="scientific">bioreactor metagenome</name>
    <dbReference type="NCBI Taxonomy" id="1076179"/>
    <lineage>
        <taxon>unclassified sequences</taxon>
        <taxon>metagenomes</taxon>
        <taxon>ecological metagenomes</taxon>
    </lineage>
</organism>
<reference evidence="1" key="1">
    <citation type="submission" date="2019-08" db="EMBL/GenBank/DDBJ databases">
        <authorList>
            <person name="Kucharzyk K."/>
            <person name="Murdoch R.W."/>
            <person name="Higgins S."/>
            <person name="Loffler F."/>
        </authorList>
    </citation>
    <scope>NUCLEOTIDE SEQUENCE</scope>
</reference>
<evidence type="ECO:0000313" key="1">
    <source>
        <dbReference type="EMBL" id="MPN10255.1"/>
    </source>
</evidence>
<sequence length="107" mass="11908">MLFVESLFEAVPDHLQNQVAVRAAGRMVSGFQQPVEELPCVGQIEVSGQQQRPVQAGVGPDKRMAGVHALPAECPVSQVSQIEFAAERITPQRLLRRRRSARLERHQ</sequence>
<dbReference type="AlphaFoldDB" id="A0A645F7A2"/>
<accession>A0A645F7A2</accession>
<protein>
    <submittedName>
        <fullName evidence="1">Uncharacterized protein</fullName>
    </submittedName>
</protein>
<dbReference type="EMBL" id="VSSQ01056400">
    <property type="protein sequence ID" value="MPN10255.1"/>
    <property type="molecule type" value="Genomic_DNA"/>
</dbReference>
<gene>
    <name evidence="1" type="ORF">SDC9_157550</name>
</gene>
<proteinExistence type="predicted"/>